<protein>
    <recommendedName>
        <fullName evidence="1">GmrSD restriction endonucleases N-terminal domain-containing protein</fullName>
    </recommendedName>
</protein>
<dbReference type="RefSeq" id="WP_189921229.1">
    <property type="nucleotide sequence ID" value="NZ_BMSI01000004.1"/>
</dbReference>
<dbReference type="PANTHER" id="PTHR39639">
    <property type="entry name" value="CHROMOSOME 16, WHOLE GENOME SHOTGUN SEQUENCE"/>
    <property type="match status" value="1"/>
</dbReference>
<accession>A0ABQ3S174</accession>
<evidence type="ECO:0000313" key="2">
    <source>
        <dbReference type="EMBL" id="GHI61831.1"/>
    </source>
</evidence>
<proteinExistence type="predicted"/>
<dbReference type="EMBL" id="BNEB01000003">
    <property type="protein sequence ID" value="GHI61831.1"/>
    <property type="molecule type" value="Genomic_DNA"/>
</dbReference>
<dbReference type="InterPro" id="IPR004919">
    <property type="entry name" value="GmrSD_N"/>
</dbReference>
<name>A0ABQ3S174_9ACTN</name>
<organism evidence="2 3">
    <name type="scientific">Streptomyces asoensis</name>
    <dbReference type="NCBI Taxonomy" id="249586"/>
    <lineage>
        <taxon>Bacteria</taxon>
        <taxon>Bacillati</taxon>
        <taxon>Actinomycetota</taxon>
        <taxon>Actinomycetes</taxon>
        <taxon>Kitasatosporales</taxon>
        <taxon>Streptomycetaceae</taxon>
        <taxon>Streptomyces</taxon>
    </lineage>
</organism>
<gene>
    <name evidence="2" type="ORF">Saso_34810</name>
</gene>
<evidence type="ECO:0000259" key="1">
    <source>
        <dbReference type="Pfam" id="PF03235"/>
    </source>
</evidence>
<comment type="caution">
    <text evidence="2">The sequence shown here is derived from an EMBL/GenBank/DDBJ whole genome shotgun (WGS) entry which is preliminary data.</text>
</comment>
<keyword evidence="3" id="KW-1185">Reference proteome</keyword>
<dbReference type="Pfam" id="PF03235">
    <property type="entry name" value="GmrSD_N"/>
    <property type="match status" value="1"/>
</dbReference>
<evidence type="ECO:0000313" key="3">
    <source>
        <dbReference type="Proteomes" id="UP000649259"/>
    </source>
</evidence>
<feature type="domain" description="GmrSD restriction endonucleases N-terminal" evidence="1">
    <location>
        <begin position="25"/>
        <end position="185"/>
    </location>
</feature>
<dbReference type="GeneID" id="91471342"/>
<reference evidence="3" key="1">
    <citation type="submission" date="2023-07" db="EMBL/GenBank/DDBJ databases">
        <title>Whole genome shotgun sequence of Streptomyces cacaoi subsp. asoensis NBRC 13813.</title>
        <authorList>
            <person name="Komaki H."/>
            <person name="Tamura T."/>
        </authorList>
    </citation>
    <scope>NUCLEOTIDE SEQUENCE [LARGE SCALE GENOMIC DNA]</scope>
    <source>
        <strain evidence="3">NBRC 13813</strain>
    </source>
</reference>
<dbReference type="PANTHER" id="PTHR39639:SF1">
    <property type="entry name" value="DUF262 DOMAIN-CONTAINING PROTEIN"/>
    <property type="match status" value="1"/>
</dbReference>
<dbReference type="Proteomes" id="UP000649259">
    <property type="component" value="Unassembled WGS sequence"/>
</dbReference>
<sequence>MTLQGEIEAGRSTVKADAYAMSIGEIVNLYRDRELVIRPEFQRLFRWSISKKSRLIESILLGIPLPSIFVMQRHDGVWEVIDGLQRLSTILEFMGELRDEEKGDIMPASELHGTRYLPSLNGLTFEGTDEDSSLTPGQRVSFKRSKLDFKILLPESDEKAKYELFDRLNSGGEAPSAQEVRNCQLIMKNRSFFLWLDELRKDSNFNACALISSRAADEQYDLELVCRFLSLISSTLQELKDMESVDLFLTEKMLSLAGEASFDQASWGKVFRDTFSLLATSLESESFRRYDSTKEKFLGGFSVSAFEAVTVGVATNLQAWQRLEDDPRAASVRERVEAMWSEDFFRSQARGGVRGTTRIPATIPAAKDFFRP</sequence>